<dbReference type="PROSITE" id="PS00893">
    <property type="entry name" value="NUDIX_BOX"/>
    <property type="match status" value="1"/>
</dbReference>
<dbReference type="GO" id="GO:0005829">
    <property type="term" value="C:cytosol"/>
    <property type="evidence" value="ECO:0007669"/>
    <property type="project" value="TreeGrafter"/>
</dbReference>
<evidence type="ECO:0000256" key="2">
    <source>
        <dbReference type="ARBA" id="ARBA00022801"/>
    </source>
</evidence>
<keyword evidence="2" id="KW-0378">Hydrolase</keyword>
<comment type="cofactor">
    <cofactor evidence="1">
        <name>Mg(2+)</name>
        <dbReference type="ChEBI" id="CHEBI:18420"/>
    </cofactor>
</comment>
<protein>
    <recommendedName>
        <fullName evidence="3">Nudix hydrolase domain-containing protein</fullName>
    </recommendedName>
</protein>
<dbReference type="InterPro" id="IPR020084">
    <property type="entry name" value="NUDIX_hydrolase_CS"/>
</dbReference>
<evidence type="ECO:0000256" key="1">
    <source>
        <dbReference type="ARBA" id="ARBA00001946"/>
    </source>
</evidence>
<feature type="domain" description="Nudix hydrolase" evidence="3">
    <location>
        <begin position="50"/>
        <end position="178"/>
    </location>
</feature>
<reference evidence="4" key="1">
    <citation type="submission" date="2018-05" db="EMBL/GenBank/DDBJ databases">
        <authorList>
            <person name="Lanie J.A."/>
            <person name="Ng W.-L."/>
            <person name="Kazmierczak K.M."/>
            <person name="Andrzejewski T.M."/>
            <person name="Davidsen T.M."/>
            <person name="Wayne K.J."/>
            <person name="Tettelin H."/>
            <person name="Glass J.I."/>
            <person name="Rusch D."/>
            <person name="Podicherti R."/>
            <person name="Tsui H.-C.T."/>
            <person name="Winkler M.E."/>
        </authorList>
    </citation>
    <scope>NUCLEOTIDE SEQUENCE</scope>
</reference>
<dbReference type="SUPFAM" id="SSF55811">
    <property type="entry name" value="Nudix"/>
    <property type="match status" value="1"/>
</dbReference>
<dbReference type="GO" id="GO:0006753">
    <property type="term" value="P:nucleoside phosphate metabolic process"/>
    <property type="evidence" value="ECO:0007669"/>
    <property type="project" value="TreeGrafter"/>
</dbReference>
<evidence type="ECO:0000313" key="4">
    <source>
        <dbReference type="EMBL" id="SVC82734.1"/>
    </source>
</evidence>
<dbReference type="Pfam" id="PF00293">
    <property type="entry name" value="NUDIX"/>
    <property type="match status" value="1"/>
</dbReference>
<gene>
    <name evidence="4" type="ORF">METZ01_LOCUS335588</name>
</gene>
<dbReference type="PRINTS" id="PR00502">
    <property type="entry name" value="NUDIXFAMILY"/>
</dbReference>
<name>A0A382QAY8_9ZZZZ</name>
<dbReference type="GO" id="GO:0019693">
    <property type="term" value="P:ribose phosphate metabolic process"/>
    <property type="evidence" value="ECO:0007669"/>
    <property type="project" value="TreeGrafter"/>
</dbReference>
<sequence length="189" mass="20797">MPENTPRISDDSLSEDTIGTRRIYEGSIINVRVDTVRMPNGITATREVVEHSHAVCIVPIDDGGNVVLVRQYRKPAEEALLEVPAGGVEEGEVSEEAVLRELQEEIGYTAGKLVHLSSFWVAPGWAEEYMHAYLATELTPSRLDADEDENILVVRVPFGEAVAMFKTGEIKDMKSVAAILLAQPLLPKK</sequence>
<dbReference type="InterPro" id="IPR020476">
    <property type="entry name" value="Nudix_hydrolase"/>
</dbReference>
<evidence type="ECO:0000259" key="3">
    <source>
        <dbReference type="PROSITE" id="PS51462"/>
    </source>
</evidence>
<dbReference type="Gene3D" id="3.90.79.10">
    <property type="entry name" value="Nucleoside Triphosphate Pyrophosphohydrolase"/>
    <property type="match status" value="1"/>
</dbReference>
<organism evidence="4">
    <name type="scientific">marine metagenome</name>
    <dbReference type="NCBI Taxonomy" id="408172"/>
    <lineage>
        <taxon>unclassified sequences</taxon>
        <taxon>metagenomes</taxon>
        <taxon>ecological metagenomes</taxon>
    </lineage>
</organism>
<dbReference type="PROSITE" id="PS51462">
    <property type="entry name" value="NUDIX"/>
    <property type="match status" value="1"/>
</dbReference>
<dbReference type="PANTHER" id="PTHR11839">
    <property type="entry name" value="UDP/ADP-SUGAR PYROPHOSPHATASE"/>
    <property type="match status" value="1"/>
</dbReference>
<dbReference type="GO" id="GO:0016462">
    <property type="term" value="F:pyrophosphatase activity"/>
    <property type="evidence" value="ECO:0007669"/>
    <property type="project" value="UniProtKB-ARBA"/>
</dbReference>
<dbReference type="InterPro" id="IPR000086">
    <property type="entry name" value="NUDIX_hydrolase_dom"/>
</dbReference>
<dbReference type="FunFam" id="3.90.79.10:FF:000024">
    <property type="entry name" value="ADP-ribose pyrophosphatase"/>
    <property type="match status" value="1"/>
</dbReference>
<accession>A0A382QAY8</accession>
<dbReference type="InterPro" id="IPR015797">
    <property type="entry name" value="NUDIX_hydrolase-like_dom_sf"/>
</dbReference>
<dbReference type="PANTHER" id="PTHR11839:SF18">
    <property type="entry name" value="NUDIX HYDROLASE DOMAIN-CONTAINING PROTEIN"/>
    <property type="match status" value="1"/>
</dbReference>
<proteinExistence type="predicted"/>
<dbReference type="AlphaFoldDB" id="A0A382QAY8"/>
<dbReference type="EMBL" id="UINC01113255">
    <property type="protein sequence ID" value="SVC82734.1"/>
    <property type="molecule type" value="Genomic_DNA"/>
</dbReference>